<protein>
    <submittedName>
        <fullName evidence="2">Uncharacterized protein</fullName>
    </submittedName>
</protein>
<name>A0A8J8TB29_HALGN</name>
<dbReference type="InterPro" id="IPR013783">
    <property type="entry name" value="Ig-like_fold"/>
</dbReference>
<accession>A0A8J8TB29</accession>
<keyword evidence="3" id="KW-1185">Reference proteome</keyword>
<dbReference type="InterPro" id="IPR003961">
    <property type="entry name" value="FN3_dom"/>
</dbReference>
<comment type="caution">
    <text evidence="2">The sequence shown here is derived from an EMBL/GenBank/DDBJ whole genome shotgun (WGS) entry which is preliminary data.</text>
</comment>
<evidence type="ECO:0000256" key="1">
    <source>
        <dbReference type="SAM" id="MobiDB-lite"/>
    </source>
</evidence>
<evidence type="ECO:0000313" key="2">
    <source>
        <dbReference type="EMBL" id="TNV87933.1"/>
    </source>
</evidence>
<organism evidence="2 3">
    <name type="scientific">Halteria grandinella</name>
    <dbReference type="NCBI Taxonomy" id="5974"/>
    <lineage>
        <taxon>Eukaryota</taxon>
        <taxon>Sar</taxon>
        <taxon>Alveolata</taxon>
        <taxon>Ciliophora</taxon>
        <taxon>Intramacronucleata</taxon>
        <taxon>Spirotrichea</taxon>
        <taxon>Stichotrichia</taxon>
        <taxon>Sporadotrichida</taxon>
        <taxon>Halteriidae</taxon>
        <taxon>Halteria</taxon>
    </lineage>
</organism>
<dbReference type="CDD" id="cd00063">
    <property type="entry name" value="FN3"/>
    <property type="match status" value="1"/>
</dbReference>
<proteinExistence type="predicted"/>
<sequence>MVRINWTNVNKQILIPITHYIVRFTKAGTVNWINLTSASAPNTTLNLYYEHHFNFTKRSHYLYQVCPANIVGAGPCSEPLNVYTLIDTNLSSSFPKVIGKVGGSSMIKFVDFNNARDVIAIGWQYLVSSINYAMVSVYRGDRYAPEWEKVISETKVISAVRHSPDGLKMVVMMTSSEFHYLFANNGTVIASIKLSPLEQNYFPNGRNLMLTNGNNARIFVSYSACGDEQCESNRVKMYNLDATGIQIRALNDVYRGQTDGSSVIILQEQVDSAYVYLFAVWKEVGSIDFSVRNTFQSTVYYDHICQNCSGGNNVIASTSQINATDKVVVLVDQEAKTYMIYVFNGGGSSPVSFTEKFKFTQNIITSVDTNLAIQVISMELILHVYQSGSQMYLAKLNSISQTIAVSEIPTVYQTYMVFPVNQAERSAIFMQNSSQFLFVKHGAAFNFPHIQKSGHLQEQIGMIYSFDQDSNCQFYGDNQYKDGDPKVLQSGLLSLVDAGSQTPMAIDFLPVNIQIISPLINSEPPGLPPSQNFQINEQWCSLSTQYASEIQSPSIIKHKYRLQNMRILPILSHPQKCTPVLGGYGSTEEEPLIEVRQANGSAVPFWVSYDIATFKLTLSEQSWQEQQMLIVIKGKCKNHQVIFERTIELKPPGRAPYFETNMTEFVTVPFNKSFPIVIPKLICENLLESIIIVESGTQVLPEEFTFNQETMQIIFFSKNVRVKRDFELKVIILDQLDFVTNITFSVHVNNTKPYFKQEMNSSYTVFFNSTEKISAQAMFDFENSPLRIACYKPPYIDCSSGSYIFVNALSKTSIGTYTFLLNVTDEMDPTSYEMTIQIIEPQPYFKDDELEGQKAKLFKESKIKLSKIMDDNDFKVDVEYYSEGKKPLPEFLYTVGNELYALPKFDNVGEYKLEVYLYNWHSDPKIYQLNITVPPLPPVNGDMQDMINSASNMGYPEFSSPLSDLDVVQCNTTVYVFPNTTDLDLDNVTIANVDFGLAQNFSVYNPLTKAAVFYPKTLQHSQGSPYTISVTLQDDNNKFPLQKTYLMKLSIVNPTDITKVSYKPCIVDPRKAVYKPPSPGGPEPPTPPPKVKPQDVTIKITKVNQAGRISIRVQPPIEEIMSQLNQSNIKVVNTKQFKSPLNYSIVEIDQSRGYIYLQLNYSDIANLSIIVRPLLIYDYLQSQDQIETQITKKFAVSDSNGQQYLLKPGITARSAIPKQANPGIIPFQIHEYARLTAKSKRKVGNYWKYCIDICRTVWGTEYLGTIRNSKHLQYI</sequence>
<feature type="region of interest" description="Disordered" evidence="1">
    <location>
        <begin position="1073"/>
        <end position="1093"/>
    </location>
</feature>
<dbReference type="AlphaFoldDB" id="A0A8J8TB29"/>
<dbReference type="InterPro" id="IPR036116">
    <property type="entry name" value="FN3_sf"/>
</dbReference>
<feature type="compositionally biased region" description="Pro residues" evidence="1">
    <location>
        <begin position="1076"/>
        <end position="1091"/>
    </location>
</feature>
<dbReference type="SUPFAM" id="SSF49265">
    <property type="entry name" value="Fibronectin type III"/>
    <property type="match status" value="1"/>
</dbReference>
<dbReference type="Gene3D" id="2.60.40.10">
    <property type="entry name" value="Immunoglobulins"/>
    <property type="match status" value="1"/>
</dbReference>
<evidence type="ECO:0000313" key="3">
    <source>
        <dbReference type="Proteomes" id="UP000785679"/>
    </source>
</evidence>
<dbReference type="Proteomes" id="UP000785679">
    <property type="component" value="Unassembled WGS sequence"/>
</dbReference>
<reference evidence="2" key="1">
    <citation type="submission" date="2019-06" db="EMBL/GenBank/DDBJ databases">
        <authorList>
            <person name="Zheng W."/>
        </authorList>
    </citation>
    <scope>NUCLEOTIDE SEQUENCE</scope>
    <source>
        <strain evidence="2">QDHG01</strain>
    </source>
</reference>
<dbReference type="EMBL" id="RRYP01000142">
    <property type="protein sequence ID" value="TNV87933.1"/>
    <property type="molecule type" value="Genomic_DNA"/>
</dbReference>
<gene>
    <name evidence="2" type="ORF">FGO68_gene10282</name>
</gene>